<feature type="transmembrane region" description="Helical" evidence="5">
    <location>
        <begin position="122"/>
        <end position="142"/>
    </location>
</feature>
<dbReference type="InterPro" id="IPR007267">
    <property type="entry name" value="GtrA_DPMS_TM"/>
</dbReference>
<dbReference type="GO" id="GO:0000271">
    <property type="term" value="P:polysaccharide biosynthetic process"/>
    <property type="evidence" value="ECO:0007669"/>
    <property type="project" value="InterPro"/>
</dbReference>
<evidence type="ECO:0000313" key="7">
    <source>
        <dbReference type="EMBL" id="SNS20789.1"/>
    </source>
</evidence>
<protein>
    <submittedName>
        <fullName evidence="7">Putative flippase GtrA (Transmembrane translocase of bactoprenol-linked glucose)</fullName>
    </submittedName>
</protein>
<keyword evidence="2 5" id="KW-0812">Transmembrane</keyword>
<keyword evidence="8" id="KW-1185">Reference proteome</keyword>
<feature type="transmembrane region" description="Helical" evidence="5">
    <location>
        <begin position="30"/>
        <end position="54"/>
    </location>
</feature>
<evidence type="ECO:0000256" key="5">
    <source>
        <dbReference type="SAM" id="Phobius"/>
    </source>
</evidence>
<feature type="transmembrane region" description="Helical" evidence="5">
    <location>
        <begin position="60"/>
        <end position="83"/>
    </location>
</feature>
<comment type="subcellular location">
    <subcellularLocation>
        <location evidence="1">Membrane</location>
        <topology evidence="1">Multi-pass membrane protein</topology>
    </subcellularLocation>
</comment>
<dbReference type="AlphaFoldDB" id="A0A239CLH4"/>
<dbReference type="GO" id="GO:0016020">
    <property type="term" value="C:membrane"/>
    <property type="evidence" value="ECO:0007669"/>
    <property type="project" value="UniProtKB-SubCell"/>
</dbReference>
<feature type="transmembrane region" description="Helical" evidence="5">
    <location>
        <begin position="95"/>
        <end position="116"/>
    </location>
</feature>
<dbReference type="EMBL" id="FZOD01000005">
    <property type="protein sequence ID" value="SNS20789.1"/>
    <property type="molecule type" value="Genomic_DNA"/>
</dbReference>
<proteinExistence type="predicted"/>
<feature type="domain" description="GtrA/DPMS transmembrane" evidence="6">
    <location>
        <begin position="32"/>
        <end position="148"/>
    </location>
</feature>
<evidence type="ECO:0000313" key="8">
    <source>
        <dbReference type="Proteomes" id="UP000198282"/>
    </source>
</evidence>
<gene>
    <name evidence="7" type="ORF">SAMN05216276_1005267</name>
</gene>
<evidence type="ECO:0000256" key="3">
    <source>
        <dbReference type="ARBA" id="ARBA00022989"/>
    </source>
</evidence>
<evidence type="ECO:0000256" key="2">
    <source>
        <dbReference type="ARBA" id="ARBA00022692"/>
    </source>
</evidence>
<sequence length="151" mass="16687">MVEMESRTVRDKDSGFGRRALISALSGQRITYLVAGAMTAVLYYGLLGLGLLIAKDGVPYLFLVVVCYLVAATIIYPWYRLVVFRGTRESWPVGYLRFYAVGLSFLATSIIGLPILVGFAGIPILVAQGLIIIASPPLSYLIHRTWTFRTH</sequence>
<dbReference type="OrthoDB" id="3826035at2"/>
<reference evidence="7 8" key="1">
    <citation type="submission" date="2017-06" db="EMBL/GenBank/DDBJ databases">
        <authorList>
            <person name="Kim H.J."/>
            <person name="Triplett B.A."/>
        </authorList>
    </citation>
    <scope>NUCLEOTIDE SEQUENCE [LARGE SCALE GENOMIC DNA]</scope>
    <source>
        <strain evidence="7 8">CGMCC 4.2132</strain>
    </source>
</reference>
<evidence type="ECO:0000256" key="1">
    <source>
        <dbReference type="ARBA" id="ARBA00004141"/>
    </source>
</evidence>
<accession>A0A239CLH4</accession>
<keyword evidence="3 5" id="KW-1133">Transmembrane helix</keyword>
<name>A0A239CLH4_9ACTN</name>
<organism evidence="7 8">
    <name type="scientific">Streptosporangium subroseum</name>
    <dbReference type="NCBI Taxonomy" id="106412"/>
    <lineage>
        <taxon>Bacteria</taxon>
        <taxon>Bacillati</taxon>
        <taxon>Actinomycetota</taxon>
        <taxon>Actinomycetes</taxon>
        <taxon>Streptosporangiales</taxon>
        <taxon>Streptosporangiaceae</taxon>
        <taxon>Streptosporangium</taxon>
    </lineage>
</organism>
<dbReference type="Proteomes" id="UP000198282">
    <property type="component" value="Unassembled WGS sequence"/>
</dbReference>
<evidence type="ECO:0000259" key="6">
    <source>
        <dbReference type="Pfam" id="PF04138"/>
    </source>
</evidence>
<dbReference type="Pfam" id="PF04138">
    <property type="entry name" value="GtrA_DPMS_TM"/>
    <property type="match status" value="1"/>
</dbReference>
<keyword evidence="4 5" id="KW-0472">Membrane</keyword>
<evidence type="ECO:0000256" key="4">
    <source>
        <dbReference type="ARBA" id="ARBA00023136"/>
    </source>
</evidence>
<dbReference type="RefSeq" id="WP_089206518.1">
    <property type="nucleotide sequence ID" value="NZ_FZOD01000005.1"/>
</dbReference>